<dbReference type="Gene3D" id="3.60.21.10">
    <property type="match status" value="1"/>
</dbReference>
<reference evidence="4 5" key="1">
    <citation type="journal article" date="2015" name="Genome Announc.">
        <title>Expanding the biotechnology potential of lactobacilli through comparative genomics of 213 strains and associated genera.</title>
        <authorList>
            <person name="Sun Z."/>
            <person name="Harris H.M."/>
            <person name="McCann A."/>
            <person name="Guo C."/>
            <person name="Argimon S."/>
            <person name="Zhang W."/>
            <person name="Yang X."/>
            <person name="Jeffery I.B."/>
            <person name="Cooney J.C."/>
            <person name="Kagawa T.F."/>
            <person name="Liu W."/>
            <person name="Song Y."/>
            <person name="Salvetti E."/>
            <person name="Wrobel A."/>
            <person name="Rasinkangas P."/>
            <person name="Parkhill J."/>
            <person name="Rea M.C."/>
            <person name="O'Sullivan O."/>
            <person name="Ritari J."/>
            <person name="Douillard F.P."/>
            <person name="Paul Ross R."/>
            <person name="Yang R."/>
            <person name="Briner A.E."/>
            <person name="Felis G.E."/>
            <person name="de Vos W.M."/>
            <person name="Barrangou R."/>
            <person name="Klaenhammer T.R."/>
            <person name="Caufield P.W."/>
            <person name="Cui Y."/>
            <person name="Zhang H."/>
            <person name="O'Toole P.W."/>
        </authorList>
    </citation>
    <scope>NUCLEOTIDE SEQUENCE [LARGE SCALE GENOMIC DNA]</scope>
    <source>
        <strain evidence="4 5">DSM 19906</strain>
    </source>
</reference>
<evidence type="ECO:0000259" key="3">
    <source>
        <dbReference type="Pfam" id="PF12850"/>
    </source>
</evidence>
<dbReference type="EC" id="3.1.4.-" evidence="2"/>
<dbReference type="PATRIC" id="fig|1423766.4.peg.608"/>
<keyword evidence="5" id="KW-1185">Reference proteome</keyword>
<keyword evidence="2" id="KW-0479">Metal-binding</keyword>
<evidence type="ECO:0000313" key="5">
    <source>
        <dbReference type="Proteomes" id="UP000051439"/>
    </source>
</evidence>
<dbReference type="InterPro" id="IPR029052">
    <property type="entry name" value="Metallo-depent_PP-like"/>
</dbReference>
<dbReference type="InterPro" id="IPR000979">
    <property type="entry name" value="Phosphodiesterase_MJ0936/Vps29"/>
</dbReference>
<dbReference type="GO" id="GO:0016787">
    <property type="term" value="F:hydrolase activity"/>
    <property type="evidence" value="ECO:0007669"/>
    <property type="project" value="UniProtKB-UniRule"/>
</dbReference>
<protein>
    <recommendedName>
        <fullName evidence="2">Phosphoesterase</fullName>
        <ecNumber evidence="2">3.1.4.-</ecNumber>
    </recommendedName>
</protein>
<evidence type="ECO:0000256" key="2">
    <source>
        <dbReference type="RuleBase" id="RU362039"/>
    </source>
</evidence>
<accession>A0A0R1NNP1</accession>
<dbReference type="SUPFAM" id="SSF56300">
    <property type="entry name" value="Metallo-dependent phosphatases"/>
    <property type="match status" value="1"/>
</dbReference>
<dbReference type="NCBIfam" id="TIGR00040">
    <property type="entry name" value="yfcE"/>
    <property type="match status" value="1"/>
</dbReference>
<dbReference type="Proteomes" id="UP000051439">
    <property type="component" value="Unassembled WGS sequence"/>
</dbReference>
<comment type="caution">
    <text evidence="4">The sequence shown here is derived from an EMBL/GenBank/DDBJ whole genome shotgun (WGS) entry which is preliminary data.</text>
</comment>
<evidence type="ECO:0000256" key="1">
    <source>
        <dbReference type="ARBA" id="ARBA00008950"/>
    </source>
</evidence>
<comment type="similarity">
    <text evidence="1 2">Belongs to the metallophosphoesterase superfamily. YfcE family.</text>
</comment>
<dbReference type="InterPro" id="IPR024654">
    <property type="entry name" value="Calcineurin-like_PHP_lpxH"/>
</dbReference>
<dbReference type="EMBL" id="AZEB01000012">
    <property type="protein sequence ID" value="KRL21841.1"/>
    <property type="molecule type" value="Genomic_DNA"/>
</dbReference>
<sequence>MKIVAVSDNHGDRKIIEAIVDKYAGNFDGIFHCGDSEFSQDDPLINKLHIVVGNMDFSEFPTDETSRIDDEQVLVTHGHLQDVNNGLLNLELFARSKNATIVLFGHTHQLGVTQDNGVLFVNPGSISYPRGQYASIGGTYAVITADAEHYQVQYYSRSLEPVNKLQFLFTK</sequence>
<name>A0A0R1NNP1_9LACO</name>
<dbReference type="RefSeq" id="WP_008857959.1">
    <property type="nucleotide sequence ID" value="NZ_AZEB01000012.1"/>
</dbReference>
<dbReference type="InterPro" id="IPR041802">
    <property type="entry name" value="MPP_YfcE"/>
</dbReference>
<dbReference type="GO" id="GO:0046872">
    <property type="term" value="F:metal ion binding"/>
    <property type="evidence" value="ECO:0007669"/>
    <property type="project" value="UniProtKB-KW"/>
</dbReference>
<gene>
    <name evidence="4" type="ORF">FC98_GL000590</name>
</gene>
<organism evidence="4 5">
    <name type="scientific">Lentilactobacillus kisonensis DSM 19906 = JCM 15041</name>
    <dbReference type="NCBI Taxonomy" id="1423766"/>
    <lineage>
        <taxon>Bacteria</taxon>
        <taxon>Bacillati</taxon>
        <taxon>Bacillota</taxon>
        <taxon>Bacilli</taxon>
        <taxon>Lactobacillales</taxon>
        <taxon>Lactobacillaceae</taxon>
        <taxon>Lentilactobacillus</taxon>
    </lineage>
</organism>
<comment type="cofactor">
    <cofactor evidence="2">
        <name>a divalent metal cation</name>
        <dbReference type="ChEBI" id="CHEBI:60240"/>
    </cofactor>
</comment>
<dbReference type="CDD" id="cd00841">
    <property type="entry name" value="MPP_YfcE"/>
    <property type="match status" value="1"/>
</dbReference>
<proteinExistence type="inferred from homology"/>
<dbReference type="AlphaFoldDB" id="A0A0R1NNP1"/>
<dbReference type="PANTHER" id="PTHR11124">
    <property type="entry name" value="VACUOLAR SORTING PROTEIN VPS29"/>
    <property type="match status" value="1"/>
</dbReference>
<feature type="domain" description="Calcineurin-like phosphoesterase" evidence="3">
    <location>
        <begin position="1"/>
        <end position="146"/>
    </location>
</feature>
<dbReference type="Pfam" id="PF12850">
    <property type="entry name" value="Metallophos_2"/>
    <property type="match status" value="1"/>
</dbReference>
<evidence type="ECO:0000313" key="4">
    <source>
        <dbReference type="EMBL" id="KRL21841.1"/>
    </source>
</evidence>